<dbReference type="Pfam" id="PF10060">
    <property type="entry name" value="DUF2298"/>
    <property type="match status" value="1"/>
</dbReference>
<reference evidence="2" key="1">
    <citation type="submission" date="2019-05" db="EMBL/GenBank/DDBJ databases">
        <title>Methanoculleus sp. FWC-SCC1, a methanogenic archaeon isolated from deep marine cold seep.</title>
        <authorList>
            <person name="Chen Y.-W."/>
            <person name="Chen S.-C."/>
            <person name="Teng N.-H."/>
            <person name="Lai M.-C."/>
        </authorList>
    </citation>
    <scope>NUCLEOTIDE SEQUENCE</scope>
    <source>
        <strain evidence="2">FWC-SCC1</strain>
    </source>
</reference>
<feature type="transmembrane region" description="Helical" evidence="1">
    <location>
        <begin position="59"/>
        <end position="77"/>
    </location>
</feature>
<feature type="transmembrane region" description="Helical" evidence="1">
    <location>
        <begin position="507"/>
        <end position="525"/>
    </location>
</feature>
<protein>
    <recommendedName>
        <fullName evidence="4">Chlor_Arch_YYY domain-containing protein</fullName>
    </recommendedName>
</protein>
<feature type="transmembrane region" description="Helical" evidence="1">
    <location>
        <begin position="437"/>
        <end position="455"/>
    </location>
</feature>
<feature type="transmembrane region" description="Helical" evidence="1">
    <location>
        <begin position="373"/>
        <end position="392"/>
    </location>
</feature>
<gene>
    <name evidence="2" type="ORF">FGU65_10835</name>
</gene>
<keyword evidence="3" id="KW-1185">Reference proteome</keyword>
<sequence length="667" mass="74317">MSDAQILFVLAWLIGVKTLQLAIWPALDRTFGRLAPAAAYPAAILLFSAASWYLGLAHLPVWLALAPFAAMLGHGGYRGFYTRERLKSGAMWDLVFLIPFLFMLEVRYINPTISYAEKFMDHAFLASIMRDPTVPPLDPWFSGGSLSMYYYLGYWIFGAFGIVTAVPSPVTFNLILPTVFGLAAVSLYALGHLILERHRWLPLLVLLIPNPSAIYQILIGSTWFDVLWQSTRTITNTINEYPIFSMLWGDTHPHVIGIFNQIFLLFILVFALLRWGDLAARGRWLVCGLAAVSLGSMPGINTWDVLIYAPITVVFGLLILWRYRGDPFGAERPWMLLAAVPPLAVALYLPYYLQLQSAGIGGIGIVQTPSVPSEFLLVHGFFLAVLIAYCVRDIFKKPLYLLLAAVPILLVGYTAAAIAAVPLTYLIARRRHSVTEVLAVLGLAIVLITEILYLKDNMGETYFRMNTIFKFYIPAWILMGTASFAIVAGWLDASGIMDRISERSRRAIPAIAVVLLLAAPFAINVDFGYGSHTLDGLAYLDEAHPGDAAAVAYLRGLDGAVQIVEAEGGDYTYYSRISSFTGIPTIIGMPFHEYMWRNDWAVINERTGDVRAIYEQPARATELMRKYNATLLYVGDAEREKYQVSLPDEGLEKIYDEQGVSIYRLVI</sequence>
<feature type="transmembrane region" description="Helical" evidence="1">
    <location>
        <begin position="34"/>
        <end position="53"/>
    </location>
</feature>
<keyword evidence="1" id="KW-0812">Transmembrane</keyword>
<keyword evidence="1" id="KW-1133">Transmembrane helix</keyword>
<evidence type="ECO:0000256" key="1">
    <source>
        <dbReference type="SAM" id="Phobius"/>
    </source>
</evidence>
<name>A0ABT8MBS0_9EURY</name>
<evidence type="ECO:0000313" key="2">
    <source>
        <dbReference type="EMBL" id="MDN7025383.1"/>
    </source>
</evidence>
<organism evidence="2 3">
    <name type="scientific">Methanoculleus frigidifontis</name>
    <dbReference type="NCBI Taxonomy" id="2584085"/>
    <lineage>
        <taxon>Archaea</taxon>
        <taxon>Methanobacteriati</taxon>
        <taxon>Methanobacteriota</taxon>
        <taxon>Stenosarchaea group</taxon>
        <taxon>Methanomicrobia</taxon>
        <taxon>Methanomicrobiales</taxon>
        <taxon>Methanomicrobiaceae</taxon>
        <taxon>Methanoculleus</taxon>
    </lineage>
</organism>
<feature type="transmembrane region" description="Helical" evidence="1">
    <location>
        <begin position="335"/>
        <end position="353"/>
    </location>
</feature>
<dbReference type="PANTHER" id="PTHR10790:SF51">
    <property type="entry name" value="TETRATRICOPEPTIDE REPEAT PROTEIN"/>
    <property type="match status" value="1"/>
</dbReference>
<dbReference type="RefSeq" id="WP_301664533.1">
    <property type="nucleotide sequence ID" value="NZ_VCYH01000007.1"/>
</dbReference>
<feature type="transmembrane region" description="Helical" evidence="1">
    <location>
        <begin position="399"/>
        <end position="425"/>
    </location>
</feature>
<accession>A0ABT8MBS0</accession>
<dbReference type="NCBIfam" id="TIGR03662">
    <property type="entry name" value="Chlor_Arch_YYY"/>
    <property type="match status" value="1"/>
</dbReference>
<feature type="transmembrane region" description="Helical" evidence="1">
    <location>
        <begin position="89"/>
        <end position="109"/>
    </location>
</feature>
<comment type="caution">
    <text evidence="2">The sequence shown here is derived from an EMBL/GenBank/DDBJ whole genome shotgun (WGS) entry which is preliminary data.</text>
</comment>
<evidence type="ECO:0000313" key="3">
    <source>
        <dbReference type="Proteomes" id="UP001168338"/>
    </source>
</evidence>
<feature type="transmembrane region" description="Helical" evidence="1">
    <location>
        <begin position="6"/>
        <end position="27"/>
    </location>
</feature>
<dbReference type="EMBL" id="VCYH01000007">
    <property type="protein sequence ID" value="MDN7025383.1"/>
    <property type="molecule type" value="Genomic_DNA"/>
</dbReference>
<dbReference type="InterPro" id="IPR018746">
    <property type="entry name" value="DUF2298"/>
</dbReference>
<feature type="transmembrane region" description="Helical" evidence="1">
    <location>
        <begin position="306"/>
        <end position="323"/>
    </location>
</feature>
<proteinExistence type="predicted"/>
<dbReference type="PANTHER" id="PTHR10790">
    <property type="entry name" value="TPR-DOMAIN CONTAINING PROTEIN"/>
    <property type="match status" value="1"/>
</dbReference>
<feature type="transmembrane region" description="Helical" evidence="1">
    <location>
        <begin position="467"/>
        <end position="487"/>
    </location>
</feature>
<dbReference type="Proteomes" id="UP001168338">
    <property type="component" value="Unassembled WGS sequence"/>
</dbReference>
<feature type="transmembrane region" description="Helical" evidence="1">
    <location>
        <begin position="255"/>
        <end position="275"/>
    </location>
</feature>
<keyword evidence="1" id="KW-0472">Membrane</keyword>
<feature type="transmembrane region" description="Helical" evidence="1">
    <location>
        <begin position="174"/>
        <end position="195"/>
    </location>
</feature>
<feature type="transmembrane region" description="Helical" evidence="1">
    <location>
        <begin position="148"/>
        <end position="167"/>
    </location>
</feature>
<evidence type="ECO:0008006" key="4">
    <source>
        <dbReference type="Google" id="ProtNLM"/>
    </source>
</evidence>